<comment type="similarity">
    <text evidence="5">Belongs to the cyclin family.</text>
</comment>
<evidence type="ECO:0000313" key="7">
    <source>
        <dbReference type="Proteomes" id="UP000749559"/>
    </source>
</evidence>
<dbReference type="SUPFAM" id="SSF47954">
    <property type="entry name" value="Cyclin-like"/>
    <property type="match status" value="3"/>
</dbReference>
<dbReference type="InterPro" id="IPR036915">
    <property type="entry name" value="Cyclin-like_sf"/>
</dbReference>
<name>A0A8J1Y939_OWEFU</name>
<dbReference type="Proteomes" id="UP000749559">
    <property type="component" value="Unassembled WGS sequence"/>
</dbReference>
<dbReference type="Pfam" id="PF02984">
    <property type="entry name" value="Cyclin_C"/>
    <property type="match status" value="1"/>
</dbReference>
<evidence type="ECO:0000256" key="1">
    <source>
        <dbReference type="ARBA" id="ARBA00022618"/>
    </source>
</evidence>
<dbReference type="SMART" id="SM00385">
    <property type="entry name" value="CYCLIN"/>
    <property type="match status" value="1"/>
</dbReference>
<sequence>MDVYQDQGYSSADSDMSFCDHKQPLSPIFEEDLPKTPENDSLLGNEASMETTDVSPTPTCNSEMVPSFIKVHHVTTPRQIPKIPYIDPLSPYLIDTYNYKKSLEKIYHPKACLENQKDIQPEMRDQLITWLCKVHHQCNYSSDTIFLTVNIIDRFLAQTNITINVFQLLGVSAYLIATKLEEISVPEVTDLLYYTCHTYTYNQLIQMEAIILQKLRFDFNVPTSNYFLEHYCTLQMRQLNCCHDEETPTKLNLFRQVQGIARFILELTITDYNITQHPPSVIAIATLKVAEQWHLSEGNILIHLQPELARLDYKACFEQVQILAKQILTTCTDLEQICLKYMDPIA</sequence>
<dbReference type="Pfam" id="PF00134">
    <property type="entry name" value="Cyclin_N"/>
    <property type="match status" value="1"/>
</dbReference>
<dbReference type="OrthoDB" id="5590282at2759"/>
<dbReference type="InterPro" id="IPR013763">
    <property type="entry name" value="Cyclin-like_dom"/>
</dbReference>
<evidence type="ECO:0000313" key="6">
    <source>
        <dbReference type="EMBL" id="CAH1778957.1"/>
    </source>
</evidence>
<comment type="caution">
    <text evidence="6">The sequence shown here is derived from an EMBL/GenBank/DDBJ whole genome shotgun (WGS) entry which is preliminary data.</text>
</comment>
<dbReference type="Gene3D" id="1.10.472.10">
    <property type="entry name" value="Cyclin-like"/>
    <property type="match status" value="2"/>
</dbReference>
<dbReference type="AlphaFoldDB" id="A0A8J1Y939"/>
<dbReference type="PANTHER" id="PTHR10177">
    <property type="entry name" value="CYCLINS"/>
    <property type="match status" value="1"/>
</dbReference>
<dbReference type="InterPro" id="IPR006671">
    <property type="entry name" value="Cyclin_N"/>
</dbReference>
<evidence type="ECO:0000256" key="2">
    <source>
        <dbReference type="ARBA" id="ARBA00022776"/>
    </source>
</evidence>
<gene>
    <name evidence="6" type="ORF">OFUS_LOCUS5812</name>
</gene>
<dbReference type="EMBL" id="CAIIXF020000003">
    <property type="protein sequence ID" value="CAH1778957.1"/>
    <property type="molecule type" value="Genomic_DNA"/>
</dbReference>
<keyword evidence="1" id="KW-0132">Cell division</keyword>
<dbReference type="FunFam" id="1.10.472.10:FF:000001">
    <property type="entry name" value="G2/mitotic-specific cyclin"/>
    <property type="match status" value="1"/>
</dbReference>
<keyword evidence="7" id="KW-1185">Reference proteome</keyword>
<dbReference type="InterPro" id="IPR004367">
    <property type="entry name" value="Cyclin_C-dom"/>
</dbReference>
<reference evidence="6" key="1">
    <citation type="submission" date="2022-03" db="EMBL/GenBank/DDBJ databases">
        <authorList>
            <person name="Martin C."/>
        </authorList>
    </citation>
    <scope>NUCLEOTIDE SEQUENCE</scope>
</reference>
<dbReference type="InterPro" id="IPR039361">
    <property type="entry name" value="Cyclin"/>
</dbReference>
<evidence type="ECO:0000256" key="4">
    <source>
        <dbReference type="ARBA" id="ARBA00023306"/>
    </source>
</evidence>
<dbReference type="GO" id="GO:0051301">
    <property type="term" value="P:cell division"/>
    <property type="evidence" value="ECO:0007669"/>
    <property type="project" value="UniProtKB-KW"/>
</dbReference>
<keyword evidence="4" id="KW-0131">Cell cycle</keyword>
<evidence type="ECO:0000256" key="5">
    <source>
        <dbReference type="RuleBase" id="RU000383"/>
    </source>
</evidence>
<protein>
    <submittedName>
        <fullName evidence="6">Uncharacterized protein</fullName>
    </submittedName>
</protein>
<accession>A0A8J1Y939</accession>
<organism evidence="6 7">
    <name type="scientific">Owenia fusiformis</name>
    <name type="common">Polychaete worm</name>
    <dbReference type="NCBI Taxonomy" id="6347"/>
    <lineage>
        <taxon>Eukaryota</taxon>
        <taxon>Metazoa</taxon>
        <taxon>Spiralia</taxon>
        <taxon>Lophotrochozoa</taxon>
        <taxon>Annelida</taxon>
        <taxon>Polychaeta</taxon>
        <taxon>Sedentaria</taxon>
        <taxon>Canalipalpata</taxon>
        <taxon>Sabellida</taxon>
        <taxon>Oweniida</taxon>
        <taxon>Oweniidae</taxon>
        <taxon>Owenia</taxon>
    </lineage>
</organism>
<keyword evidence="3 5" id="KW-0195">Cyclin</keyword>
<proteinExistence type="inferred from homology"/>
<keyword evidence="2" id="KW-0498">Mitosis</keyword>
<evidence type="ECO:0000256" key="3">
    <source>
        <dbReference type="ARBA" id="ARBA00023127"/>
    </source>
</evidence>